<feature type="compositionally biased region" description="Low complexity" evidence="1">
    <location>
        <begin position="474"/>
        <end position="490"/>
    </location>
</feature>
<evidence type="ECO:0000313" key="3">
    <source>
        <dbReference type="Proteomes" id="UP000492821"/>
    </source>
</evidence>
<proteinExistence type="predicted"/>
<keyword evidence="3" id="KW-1185">Reference proteome</keyword>
<dbReference type="Proteomes" id="UP000492821">
    <property type="component" value="Unassembled WGS sequence"/>
</dbReference>
<evidence type="ECO:0000256" key="2">
    <source>
        <dbReference type="SAM" id="SignalP"/>
    </source>
</evidence>
<dbReference type="WBParaSite" id="Pan_g3150.t1">
    <property type="protein sequence ID" value="Pan_g3150.t1"/>
    <property type="gene ID" value="Pan_g3150"/>
</dbReference>
<feature type="chain" id="PRO_5029018956" evidence="2">
    <location>
        <begin position="23"/>
        <end position="553"/>
    </location>
</feature>
<dbReference type="AlphaFoldDB" id="A0A7E4VW50"/>
<organism evidence="3 4">
    <name type="scientific">Panagrellus redivivus</name>
    <name type="common">Microworm</name>
    <dbReference type="NCBI Taxonomy" id="6233"/>
    <lineage>
        <taxon>Eukaryota</taxon>
        <taxon>Metazoa</taxon>
        <taxon>Ecdysozoa</taxon>
        <taxon>Nematoda</taxon>
        <taxon>Chromadorea</taxon>
        <taxon>Rhabditida</taxon>
        <taxon>Tylenchina</taxon>
        <taxon>Panagrolaimomorpha</taxon>
        <taxon>Panagrolaimoidea</taxon>
        <taxon>Panagrolaimidae</taxon>
        <taxon>Panagrellus</taxon>
    </lineage>
</organism>
<feature type="region of interest" description="Disordered" evidence="1">
    <location>
        <begin position="418"/>
        <end position="437"/>
    </location>
</feature>
<feature type="region of interest" description="Disordered" evidence="1">
    <location>
        <begin position="156"/>
        <end position="181"/>
    </location>
</feature>
<sequence length="553" mass="61528">MIAIRHILIPWILSYLVQSVKGQPQVNQPLTDFHNLLLSGVANQHRLFERIAPLDGLHILHQAMAVSPVPDQQPLIGGLLRGVTPPPPLFNPHHRFLTVTVPNPLYNPNLSQTSNTPAPRAVISTDTNKKITDIIEELPKALTAAGVATEKVTSQEVPKAKGFEEIEPSETENSATEPHSHEIDISELNLAIQKIPEQQRVEGGQSEELHTVTAEPEVIPSFETSTPLIVNHSTKVSIIEEVQTTTPSPTKPPSVHTQNTLSNSFHLTDHLNHSNIESFLATTNISTGEAQNFLKLVERVLEEEVEKRLQTQNQKHAGANSKHDAHVEHVSASEEGLKLQPSDIQPSLDTSAAEKVVNEEEYVSQEEELTPHRRHELKTVDTKLSYEGEVMGEDVSAENRDTRLPILSLRVADSRAARVHSSPNLNPEKAFQNRRSHTSSKVIEDYRIREQEDFDKTIKEGALSVFGEDAAVSSQKSTPSVSTTTSTPVPLNYITRAPTHRSGPQTQFEMLAKDYQYRLSGINGLNDVFKALQNAKIGFYERPTYRRYNSRGH</sequence>
<protein>
    <submittedName>
        <fullName evidence="4">SERPIN domain-containing protein</fullName>
    </submittedName>
</protein>
<evidence type="ECO:0000313" key="4">
    <source>
        <dbReference type="WBParaSite" id="Pan_g3150.t1"/>
    </source>
</evidence>
<feature type="region of interest" description="Disordered" evidence="1">
    <location>
        <begin position="474"/>
        <end position="502"/>
    </location>
</feature>
<reference evidence="4" key="2">
    <citation type="submission" date="2020-10" db="UniProtKB">
        <authorList>
            <consortium name="WormBaseParasite"/>
        </authorList>
    </citation>
    <scope>IDENTIFICATION</scope>
</reference>
<feature type="signal peptide" evidence="2">
    <location>
        <begin position="1"/>
        <end position="22"/>
    </location>
</feature>
<keyword evidence="2" id="KW-0732">Signal</keyword>
<name>A0A7E4VW50_PANRE</name>
<evidence type="ECO:0000256" key="1">
    <source>
        <dbReference type="SAM" id="MobiDB-lite"/>
    </source>
</evidence>
<accession>A0A7E4VW50</accession>
<reference evidence="3" key="1">
    <citation type="journal article" date="2013" name="Genetics">
        <title>The draft genome and transcriptome of Panagrellus redivivus are shaped by the harsh demands of a free-living lifestyle.</title>
        <authorList>
            <person name="Srinivasan J."/>
            <person name="Dillman A.R."/>
            <person name="Macchietto M.G."/>
            <person name="Heikkinen L."/>
            <person name="Lakso M."/>
            <person name="Fracchia K.M."/>
            <person name="Antoshechkin I."/>
            <person name="Mortazavi A."/>
            <person name="Wong G."/>
            <person name="Sternberg P.W."/>
        </authorList>
    </citation>
    <scope>NUCLEOTIDE SEQUENCE [LARGE SCALE GENOMIC DNA]</scope>
    <source>
        <strain evidence="3">MT8872</strain>
    </source>
</reference>